<feature type="non-terminal residue" evidence="1">
    <location>
        <position position="298"/>
    </location>
</feature>
<reference evidence="1" key="1">
    <citation type="submission" date="2023-03" db="EMBL/GenBank/DDBJ databases">
        <authorList>
            <person name="Steffen K."/>
            <person name="Cardenas P."/>
        </authorList>
    </citation>
    <scope>NUCLEOTIDE SEQUENCE</scope>
</reference>
<proteinExistence type="predicted"/>
<gene>
    <name evidence="1" type="ORF">GBAR_LOCUS15248</name>
</gene>
<keyword evidence="2" id="KW-1185">Reference proteome</keyword>
<dbReference type="InterPro" id="IPR027417">
    <property type="entry name" value="P-loop_NTPase"/>
</dbReference>
<organism evidence="1 2">
    <name type="scientific">Geodia barretti</name>
    <name type="common">Barrett's horny sponge</name>
    <dbReference type="NCBI Taxonomy" id="519541"/>
    <lineage>
        <taxon>Eukaryota</taxon>
        <taxon>Metazoa</taxon>
        <taxon>Porifera</taxon>
        <taxon>Demospongiae</taxon>
        <taxon>Heteroscleromorpha</taxon>
        <taxon>Tetractinellida</taxon>
        <taxon>Astrophorina</taxon>
        <taxon>Geodiidae</taxon>
        <taxon>Geodia</taxon>
    </lineage>
</organism>
<evidence type="ECO:0000313" key="2">
    <source>
        <dbReference type="Proteomes" id="UP001174909"/>
    </source>
</evidence>
<dbReference type="EMBL" id="CASHTH010002220">
    <property type="protein sequence ID" value="CAI8026547.1"/>
    <property type="molecule type" value="Genomic_DNA"/>
</dbReference>
<protein>
    <submittedName>
        <fullName evidence="1">Uncharacterized protein</fullName>
    </submittedName>
</protein>
<sequence length="298" mass="33628">MEREKGSPRNEDPTTLMMDESSYEELTTVFKSFFGKLCLEIVDPVHIAALMLKKKLISDSIIQDMLQCSESQVAKTVALMLGLLRKVQSHPECIVVFIEVLSECRGMQIICYEMLREAGIVCPSVILKGQLYTKVSTNEIIQVASNKSEVSPTQATSVSSHCDIMSKHNLSPVLQKYKDYLSSYYKARGLAAADKYLPALKIPYINLAIVTSESYNPQQRDEFTEQTLQGGVDQILYIKQPVVIEDLMKPVKRKPVKFVLVEGAPGIGKSAFAWEMCRKWENIHSLRAYQLVVLLKLR</sequence>
<dbReference type="Proteomes" id="UP001174909">
    <property type="component" value="Unassembled WGS sequence"/>
</dbReference>
<comment type="caution">
    <text evidence="1">The sequence shown here is derived from an EMBL/GenBank/DDBJ whole genome shotgun (WGS) entry which is preliminary data.</text>
</comment>
<name>A0AA35WU31_GEOBA</name>
<accession>A0AA35WU31</accession>
<evidence type="ECO:0000313" key="1">
    <source>
        <dbReference type="EMBL" id="CAI8026547.1"/>
    </source>
</evidence>
<dbReference type="AlphaFoldDB" id="A0AA35WU31"/>
<dbReference type="Gene3D" id="3.40.50.300">
    <property type="entry name" value="P-loop containing nucleotide triphosphate hydrolases"/>
    <property type="match status" value="1"/>
</dbReference>